<dbReference type="Pfam" id="PF04043">
    <property type="entry name" value="PMEI"/>
    <property type="match status" value="1"/>
</dbReference>
<proteinExistence type="inferred from homology"/>
<feature type="domain" description="Pectinesterase inhibitor" evidence="5">
    <location>
        <begin position="27"/>
        <end position="172"/>
    </location>
</feature>
<keyword evidence="1 4" id="KW-0732">Signal</keyword>
<organism evidence="7 9">
    <name type="scientific">Prunus armeniaca</name>
    <name type="common">Apricot</name>
    <name type="synonym">Armeniaca vulgaris</name>
    <dbReference type="NCBI Taxonomy" id="36596"/>
    <lineage>
        <taxon>Eukaryota</taxon>
        <taxon>Viridiplantae</taxon>
        <taxon>Streptophyta</taxon>
        <taxon>Embryophyta</taxon>
        <taxon>Tracheophyta</taxon>
        <taxon>Spermatophyta</taxon>
        <taxon>Magnoliopsida</taxon>
        <taxon>eudicotyledons</taxon>
        <taxon>Gunneridae</taxon>
        <taxon>Pentapetalae</taxon>
        <taxon>rosids</taxon>
        <taxon>fabids</taxon>
        <taxon>Rosales</taxon>
        <taxon>Rosaceae</taxon>
        <taxon>Amygdaloideae</taxon>
        <taxon>Amygdaleae</taxon>
        <taxon>Prunus</taxon>
    </lineage>
</organism>
<evidence type="ECO:0000256" key="3">
    <source>
        <dbReference type="ARBA" id="ARBA00038471"/>
    </source>
</evidence>
<protein>
    <recommendedName>
        <fullName evidence="5">Pectinesterase inhibitor domain-containing protein</fullName>
    </recommendedName>
</protein>
<dbReference type="Proteomes" id="UP000507222">
    <property type="component" value="Unassembled WGS sequence"/>
</dbReference>
<evidence type="ECO:0000313" key="9">
    <source>
        <dbReference type="Proteomes" id="UP000507245"/>
    </source>
</evidence>
<evidence type="ECO:0000259" key="5">
    <source>
        <dbReference type="SMART" id="SM00856"/>
    </source>
</evidence>
<evidence type="ECO:0000313" key="6">
    <source>
        <dbReference type="EMBL" id="CAB4262485.1"/>
    </source>
</evidence>
<name>A0A6J5VZJ0_PRUAR</name>
<reference evidence="9" key="1">
    <citation type="journal article" date="2020" name="Genome Biol.">
        <title>Gamete binning: chromosome-level and haplotype-resolved genome assembly enabled by high-throughput single-cell sequencing of gamete genomes.</title>
        <authorList>
            <person name="Campoy J.A."/>
            <person name="Sun H."/>
            <person name="Goel M."/>
            <person name="Jiao W.-B."/>
            <person name="Folz-Donahue K."/>
            <person name="Wang N."/>
            <person name="Rubio M."/>
            <person name="Liu C."/>
            <person name="Kukat C."/>
            <person name="Ruiz D."/>
            <person name="Huettel B."/>
            <person name="Schneeberger K."/>
        </authorList>
    </citation>
    <scope>NUCLEOTIDE SEQUENCE [LARGE SCALE GENOMIC DNA]</scope>
    <source>
        <strain evidence="9">cv. Rojo Pasion</strain>
    </source>
</reference>
<gene>
    <name evidence="6" type="ORF">CURHAP_LOCUS1747</name>
    <name evidence="7" type="ORF">ORAREDHAP_LOCUS1794</name>
</gene>
<dbReference type="SMART" id="SM00856">
    <property type="entry name" value="PMEI"/>
    <property type="match status" value="1"/>
</dbReference>
<dbReference type="InterPro" id="IPR035513">
    <property type="entry name" value="Invertase/methylesterase_inhib"/>
</dbReference>
<dbReference type="InterPro" id="IPR006501">
    <property type="entry name" value="Pectinesterase_inhib_dom"/>
</dbReference>
<dbReference type="NCBIfam" id="TIGR01614">
    <property type="entry name" value="PME_inhib"/>
    <property type="match status" value="1"/>
</dbReference>
<evidence type="ECO:0000313" key="8">
    <source>
        <dbReference type="Proteomes" id="UP000507222"/>
    </source>
</evidence>
<dbReference type="Gene3D" id="1.20.140.40">
    <property type="entry name" value="Invertase/pectin methylesterase inhibitor family protein"/>
    <property type="match status" value="1"/>
</dbReference>
<dbReference type="AlphaFoldDB" id="A0A6J5VZJ0"/>
<evidence type="ECO:0000256" key="4">
    <source>
        <dbReference type="SAM" id="SignalP"/>
    </source>
</evidence>
<keyword evidence="9" id="KW-1185">Reference proteome</keyword>
<dbReference type="EMBL" id="CAEKKB010000001">
    <property type="protein sequence ID" value="CAB4293077.1"/>
    <property type="molecule type" value="Genomic_DNA"/>
</dbReference>
<dbReference type="PANTHER" id="PTHR36710:SF4">
    <property type="entry name" value="PLANT INVERTASE_PECTIN METHYLESTERASE INHIBITOR SUPERFAMILY PROTEIN"/>
    <property type="match status" value="1"/>
</dbReference>
<dbReference type="PANTHER" id="PTHR36710">
    <property type="entry name" value="PECTINESTERASE INHIBITOR-LIKE"/>
    <property type="match status" value="1"/>
</dbReference>
<accession>A0A6J5VZJ0</accession>
<dbReference type="EMBL" id="CAEKDK010000001">
    <property type="protein sequence ID" value="CAB4262485.1"/>
    <property type="molecule type" value="Genomic_DNA"/>
</dbReference>
<comment type="similarity">
    <text evidence="3">Belongs to the PMEI family.</text>
</comment>
<dbReference type="GO" id="GO:0046910">
    <property type="term" value="F:pectinesterase inhibitor activity"/>
    <property type="evidence" value="ECO:0007669"/>
    <property type="project" value="InterPro"/>
</dbReference>
<reference evidence="7 8" key="2">
    <citation type="submission" date="2020-05" db="EMBL/GenBank/DDBJ databases">
        <authorList>
            <person name="Campoy J."/>
            <person name="Schneeberger K."/>
            <person name="Spophaly S."/>
        </authorList>
    </citation>
    <scope>NUCLEOTIDE SEQUENCE [LARGE SCALE GENOMIC DNA]</scope>
    <source>
        <strain evidence="7">PruArmRojPasFocal</strain>
    </source>
</reference>
<dbReference type="InterPro" id="IPR034086">
    <property type="entry name" value="PMEI_plant"/>
</dbReference>
<evidence type="ECO:0000313" key="7">
    <source>
        <dbReference type="EMBL" id="CAB4293077.1"/>
    </source>
</evidence>
<dbReference type="CDD" id="cd15797">
    <property type="entry name" value="PMEI"/>
    <property type="match status" value="1"/>
</dbReference>
<dbReference type="Proteomes" id="UP000507245">
    <property type="component" value="Unassembled WGS sequence"/>
</dbReference>
<dbReference type="InterPro" id="IPR052421">
    <property type="entry name" value="PCW_Enzyme_Inhibitor"/>
</dbReference>
<dbReference type="OrthoDB" id="764172at2759"/>
<feature type="chain" id="PRO_5033551800" description="Pectinesterase inhibitor domain-containing protein" evidence="4">
    <location>
        <begin position="30"/>
        <end position="180"/>
    </location>
</feature>
<evidence type="ECO:0000256" key="1">
    <source>
        <dbReference type="ARBA" id="ARBA00022729"/>
    </source>
</evidence>
<sequence length="180" mass="19811">MGSSYCSITSISIACIVLMSFLAMAPSYAFDLNSICSKTLNTSFCSQVLSSNPRVTKSLLHSFVSVTVDLAQSNAIVTRDHLVQWQKRTDNPQLRARYTSCSSNYNDAIADFQQARQSVGLGVYSGVRDAASGALGEFNGCAENFRQPPAEPSTLWQDTRDLLHLFSMVSVISRMLFQPY</sequence>
<feature type="signal peptide" evidence="4">
    <location>
        <begin position="1"/>
        <end position="29"/>
    </location>
</feature>
<evidence type="ECO:0000256" key="2">
    <source>
        <dbReference type="ARBA" id="ARBA00023157"/>
    </source>
</evidence>
<keyword evidence="2" id="KW-1015">Disulfide bond</keyword>
<dbReference type="SUPFAM" id="SSF101148">
    <property type="entry name" value="Plant invertase/pectin methylesterase inhibitor"/>
    <property type="match status" value="1"/>
</dbReference>